<accession>A0A0F8WQ31</accession>
<reference evidence="1" key="1">
    <citation type="journal article" date="2015" name="Nature">
        <title>Complex archaea that bridge the gap between prokaryotes and eukaryotes.</title>
        <authorList>
            <person name="Spang A."/>
            <person name="Saw J.H."/>
            <person name="Jorgensen S.L."/>
            <person name="Zaremba-Niedzwiedzka K."/>
            <person name="Martijn J."/>
            <person name="Lind A.E."/>
            <person name="van Eijk R."/>
            <person name="Schleper C."/>
            <person name="Guy L."/>
            <person name="Ettema T.J."/>
        </authorList>
    </citation>
    <scope>NUCLEOTIDE SEQUENCE</scope>
</reference>
<dbReference type="AlphaFoldDB" id="A0A0F8WQ31"/>
<proteinExistence type="predicted"/>
<comment type="caution">
    <text evidence="1">The sequence shown here is derived from an EMBL/GenBank/DDBJ whole genome shotgun (WGS) entry which is preliminary data.</text>
</comment>
<protein>
    <submittedName>
        <fullName evidence="1">Uncharacterized protein</fullName>
    </submittedName>
</protein>
<gene>
    <name evidence="1" type="ORF">LCGC14_3125260</name>
</gene>
<evidence type="ECO:0000313" key="1">
    <source>
        <dbReference type="EMBL" id="KKK50415.1"/>
    </source>
</evidence>
<name>A0A0F8WQ31_9ZZZZ</name>
<dbReference type="EMBL" id="LAZR01068036">
    <property type="protein sequence ID" value="KKK50415.1"/>
    <property type="molecule type" value="Genomic_DNA"/>
</dbReference>
<sequence>MEITVILTELEEKVLAHEHEDLQRIVQDIVTGNIQERIRRLAEQRYRQTKVDINPESILGEMFDNPDYKNADEKAVIETARGN</sequence>
<organism evidence="1">
    <name type="scientific">marine sediment metagenome</name>
    <dbReference type="NCBI Taxonomy" id="412755"/>
    <lineage>
        <taxon>unclassified sequences</taxon>
        <taxon>metagenomes</taxon>
        <taxon>ecological metagenomes</taxon>
    </lineage>
</organism>